<comment type="subcellular location">
    <subcellularLocation>
        <location evidence="1">Nucleus</location>
    </subcellularLocation>
</comment>
<dbReference type="GO" id="GO:0005829">
    <property type="term" value="C:cytosol"/>
    <property type="evidence" value="ECO:0007669"/>
    <property type="project" value="TreeGrafter"/>
</dbReference>
<dbReference type="InterPro" id="IPR014721">
    <property type="entry name" value="Ribsml_uS5_D2-typ_fold_subgr"/>
</dbReference>
<dbReference type="FunFam" id="3.30.70.240:FF:000004">
    <property type="entry name" value="116 kDa U5 small nuclear ribonucleoprotein"/>
    <property type="match status" value="1"/>
</dbReference>
<keyword evidence="3" id="KW-0547">Nucleotide-binding</keyword>
<dbReference type="Pfam" id="PF03764">
    <property type="entry name" value="EFG_IV"/>
    <property type="match status" value="1"/>
</dbReference>
<dbReference type="FunFam" id="3.30.230.10:FF:000009">
    <property type="entry name" value="116 kDa U5 small nuclear ribonucleoprotein component"/>
    <property type="match status" value="1"/>
</dbReference>
<dbReference type="InterPro" id="IPR044121">
    <property type="entry name" value="Snu114_GTP-bd"/>
</dbReference>
<gene>
    <name evidence="10" type="ORF">LUZ63_003267</name>
</gene>
<dbReference type="InterPro" id="IPR005517">
    <property type="entry name" value="Transl_elong_EFG/EF2_IV"/>
</dbReference>
<dbReference type="Gene3D" id="3.30.70.870">
    <property type="entry name" value="Elongation Factor G (Translational Gtpase), domain 3"/>
    <property type="match status" value="1"/>
</dbReference>
<dbReference type="InterPro" id="IPR020568">
    <property type="entry name" value="Ribosomal_Su5_D2-typ_SF"/>
</dbReference>
<dbReference type="InterPro" id="IPR035655">
    <property type="entry name" value="U5-116kDa_C"/>
</dbReference>
<keyword evidence="4" id="KW-0342">GTP-binding</keyword>
<organism evidence="10 11">
    <name type="scientific">Rhynchospora breviuscula</name>
    <dbReference type="NCBI Taxonomy" id="2022672"/>
    <lineage>
        <taxon>Eukaryota</taxon>
        <taxon>Viridiplantae</taxon>
        <taxon>Streptophyta</taxon>
        <taxon>Embryophyta</taxon>
        <taxon>Tracheophyta</taxon>
        <taxon>Spermatophyta</taxon>
        <taxon>Magnoliopsida</taxon>
        <taxon>Liliopsida</taxon>
        <taxon>Poales</taxon>
        <taxon>Cyperaceae</taxon>
        <taxon>Cyperoideae</taxon>
        <taxon>Rhynchosporeae</taxon>
        <taxon>Rhynchospora</taxon>
    </lineage>
</organism>
<dbReference type="NCBIfam" id="TIGR00231">
    <property type="entry name" value="small_GTP"/>
    <property type="match status" value="1"/>
</dbReference>
<dbReference type="SMART" id="SM00838">
    <property type="entry name" value="EFG_C"/>
    <property type="match status" value="1"/>
</dbReference>
<dbReference type="GO" id="GO:0003924">
    <property type="term" value="F:GTPase activity"/>
    <property type="evidence" value="ECO:0007669"/>
    <property type="project" value="InterPro"/>
</dbReference>
<evidence type="ECO:0000256" key="2">
    <source>
        <dbReference type="ARBA" id="ARBA00022664"/>
    </source>
</evidence>
<keyword evidence="5" id="KW-0508">mRNA splicing</keyword>
<dbReference type="SUPFAM" id="SSF54211">
    <property type="entry name" value="Ribosomal protein S5 domain 2-like"/>
    <property type="match status" value="1"/>
</dbReference>
<dbReference type="CDD" id="cd04090">
    <property type="entry name" value="EF2_II_snRNP"/>
    <property type="match status" value="1"/>
</dbReference>
<dbReference type="CDD" id="cd01683">
    <property type="entry name" value="EF2_IV_snRNP"/>
    <property type="match status" value="1"/>
</dbReference>
<dbReference type="PRINTS" id="PR00315">
    <property type="entry name" value="ELONGATNFCT"/>
</dbReference>
<dbReference type="Pfam" id="PF00009">
    <property type="entry name" value="GTP_EFTU"/>
    <property type="match status" value="1"/>
</dbReference>
<evidence type="ECO:0000313" key="10">
    <source>
        <dbReference type="EMBL" id="KAJ1703488.1"/>
    </source>
</evidence>
<evidence type="ECO:0000256" key="1">
    <source>
        <dbReference type="ARBA" id="ARBA00004123"/>
    </source>
</evidence>
<keyword evidence="11" id="KW-1185">Reference proteome</keyword>
<evidence type="ECO:0000259" key="9">
    <source>
        <dbReference type="PROSITE" id="PS51722"/>
    </source>
</evidence>
<dbReference type="InterPro" id="IPR031950">
    <property type="entry name" value="EFTUD2_N"/>
</dbReference>
<feature type="region of interest" description="Disordered" evidence="8">
    <location>
        <begin position="1"/>
        <end position="50"/>
    </location>
</feature>
<keyword evidence="6" id="KW-0539">Nucleus</keyword>
<evidence type="ECO:0000256" key="4">
    <source>
        <dbReference type="ARBA" id="ARBA00023134"/>
    </source>
</evidence>
<dbReference type="FunFam" id="3.90.1430.10:FF:000001">
    <property type="entry name" value="116 kDa U5 small nuclear ribonucleoprotein component"/>
    <property type="match status" value="1"/>
</dbReference>
<reference evidence="10" key="1">
    <citation type="journal article" date="2022" name="Cell">
        <title>Repeat-based holocentromeres influence genome architecture and karyotype evolution.</title>
        <authorList>
            <person name="Hofstatter P.G."/>
            <person name="Thangavel G."/>
            <person name="Lux T."/>
            <person name="Neumann P."/>
            <person name="Vondrak T."/>
            <person name="Novak P."/>
            <person name="Zhang M."/>
            <person name="Costa L."/>
            <person name="Castellani M."/>
            <person name="Scott A."/>
            <person name="Toegelov H."/>
            <person name="Fuchs J."/>
            <person name="Mata-Sucre Y."/>
            <person name="Dias Y."/>
            <person name="Vanzela A.L.L."/>
            <person name="Huettel B."/>
            <person name="Almeida C.C.S."/>
            <person name="Simkova H."/>
            <person name="Souza G."/>
            <person name="Pedrosa-Harand A."/>
            <person name="Macas J."/>
            <person name="Mayer K.F.X."/>
            <person name="Houben A."/>
            <person name="Marques A."/>
        </authorList>
    </citation>
    <scope>NUCLEOTIDE SEQUENCE</scope>
    <source>
        <strain evidence="10">RhyBre1mFocal</strain>
    </source>
</reference>
<dbReference type="Gene3D" id="3.40.50.300">
    <property type="entry name" value="P-loop containing nucleotide triphosphate hydrolases"/>
    <property type="match status" value="1"/>
</dbReference>
<dbReference type="InterPro" id="IPR000795">
    <property type="entry name" value="T_Tr_GTP-bd_dom"/>
</dbReference>
<dbReference type="Gene3D" id="2.40.30.10">
    <property type="entry name" value="Translation factors"/>
    <property type="match status" value="1"/>
</dbReference>
<dbReference type="FunFam" id="2.40.30.10:FF:000029">
    <property type="entry name" value="116 kDa U5 small nuclear ribonucleoprotein component"/>
    <property type="match status" value="1"/>
</dbReference>
<accession>A0A9Q0D0Z1</accession>
<sequence>MDDSLYDEFGNYIGPELDSDAESGSEPGSEPASPSPSARSPSRSPPRSALLLEDDMDTAPSSQIVLAEDKKYYPTAEEVFGQDVETLVMDEDELPLEQPIIKPVREIKYEATSHSAPKARIPTEFLLGLASNPTLVRNVALIGHLQHGKTVFMDMLVEQTHDITTFDATSERHIRFTDTRVDEQERRVSIKAVPVSLVLEDSAGKSYLCNIMDTPGHVNFSDEMTAALRLADGAVLVVDAAEGVLVNTERAIRHAIQERLPIVVVINKVDRLITELKLPPNDAYFKLRHTLEVINDLITSFSTSVGGPQLVDPALGNVCFASGSAGWSFTLQSFAKLYVSLHGIPFDSDKFATRLWGDLYFHPDSRTFRKKPPKEGANRSFVEFILEPLYKIYSQVIGEHKKSLETTLFELGVTLSNSAYRLNVLPLLRLACSSIFGNASGFTDILVKHIPSAKQAASTKVEHLYTGPLDSSVGLAMKGCDPNGPLMVNITKLYPKSDCSVFDAFGRVYSGTIQTGQTVRVLGEGYSPDDEEDMTVKEVTKLWVYQARYRIPISKALAGSWVLIEGVDASIMKTATMCPLNLHEDVYIFRPLKFTTLPVVKIAAEPLNPSELPKMVEGLRKISKSYPLAVTKVEESGEHTILGTGELYLDSIMKDLRELYSEVEVKVADPVVTFCETVVDTSSMKCFAETPNKKNKITMVAEPLEKGLAEDIENGVVSIDWKQKDISDFFQKRYDWDVLSARSIWAFGPDKQGPNILMDDTLPSEVDKHLLSAVKDSIVQGFQWGAREGPLCDEPIRNVKFKILNATLAQEPLHRGGGQIIPTARRVVYSAFLMANPRLMEPVYYVEIQTPIDCVSAIYVVLSKRRGHVTADIPKPGTPIYIVKAFLPVIESFGFETDLRYHTQGQAFCLSVFDHWAIVPGDPLDKSIVLRPLEPAPMQHLAREFMVKTRRRKGMSEDVSINKFFDEAMVNELAQQAADLHLQMM</sequence>
<dbReference type="InterPro" id="IPR027417">
    <property type="entry name" value="P-loop_NTPase"/>
</dbReference>
<dbReference type="CDD" id="cd04167">
    <property type="entry name" value="Snu114p"/>
    <property type="match status" value="1"/>
</dbReference>
<dbReference type="InterPro" id="IPR005225">
    <property type="entry name" value="Small_GTP-bd"/>
</dbReference>
<evidence type="ECO:0000256" key="5">
    <source>
        <dbReference type="ARBA" id="ARBA00023187"/>
    </source>
</evidence>
<name>A0A9Q0D0Z1_9POAL</name>
<dbReference type="SUPFAM" id="SSF52540">
    <property type="entry name" value="P-loop containing nucleoside triphosphate hydrolases"/>
    <property type="match status" value="1"/>
</dbReference>
<dbReference type="EMBL" id="JAMQYH010000001">
    <property type="protein sequence ID" value="KAJ1703488.1"/>
    <property type="molecule type" value="Genomic_DNA"/>
</dbReference>
<protein>
    <recommendedName>
        <fullName evidence="7">SNU114 homolog</fullName>
    </recommendedName>
</protein>
<feature type="domain" description="Tr-type G" evidence="9">
    <location>
        <begin position="134"/>
        <end position="346"/>
    </location>
</feature>
<dbReference type="GO" id="GO:0000398">
    <property type="term" value="P:mRNA splicing, via spliceosome"/>
    <property type="evidence" value="ECO:0007669"/>
    <property type="project" value="TreeGrafter"/>
</dbReference>
<dbReference type="SUPFAM" id="SSF54980">
    <property type="entry name" value="EF-G C-terminal domain-like"/>
    <property type="match status" value="2"/>
</dbReference>
<comment type="caution">
    <text evidence="10">The sequence shown here is derived from an EMBL/GenBank/DDBJ whole genome shotgun (WGS) entry which is preliminary data.</text>
</comment>
<dbReference type="InterPro" id="IPR000640">
    <property type="entry name" value="EFG_V-like"/>
</dbReference>
<dbReference type="Pfam" id="PF16004">
    <property type="entry name" value="EFTUD2"/>
    <property type="match status" value="1"/>
</dbReference>
<dbReference type="SUPFAM" id="SSF50447">
    <property type="entry name" value="Translation proteins"/>
    <property type="match status" value="1"/>
</dbReference>
<evidence type="ECO:0000256" key="6">
    <source>
        <dbReference type="ARBA" id="ARBA00023242"/>
    </source>
</evidence>
<dbReference type="SMART" id="SM00889">
    <property type="entry name" value="EFG_IV"/>
    <property type="match status" value="1"/>
</dbReference>
<dbReference type="GO" id="GO:0046540">
    <property type="term" value="C:U4/U6 x U5 tri-snRNP complex"/>
    <property type="evidence" value="ECO:0007669"/>
    <property type="project" value="TreeGrafter"/>
</dbReference>
<dbReference type="PANTHER" id="PTHR42908">
    <property type="entry name" value="TRANSLATION ELONGATION FACTOR-RELATED"/>
    <property type="match status" value="1"/>
</dbReference>
<evidence type="ECO:0000256" key="7">
    <source>
        <dbReference type="ARBA" id="ARBA00079027"/>
    </source>
</evidence>
<dbReference type="InterPro" id="IPR009000">
    <property type="entry name" value="Transl_B-barrel_sf"/>
</dbReference>
<dbReference type="InterPro" id="IPR035647">
    <property type="entry name" value="EFG_III/V"/>
</dbReference>
<dbReference type="CDD" id="cd04098">
    <property type="entry name" value="eEF2_C_snRNP"/>
    <property type="match status" value="1"/>
</dbReference>
<dbReference type="CDD" id="cd16264">
    <property type="entry name" value="snRNP_III"/>
    <property type="match status" value="1"/>
</dbReference>
<dbReference type="AlphaFoldDB" id="A0A9Q0D0Z1"/>
<dbReference type="FunFam" id="3.30.70.870:FF:000002">
    <property type="entry name" value="Translation elongation factor 2"/>
    <property type="match status" value="1"/>
</dbReference>
<evidence type="ECO:0000256" key="3">
    <source>
        <dbReference type="ARBA" id="ARBA00022741"/>
    </source>
</evidence>
<dbReference type="GO" id="GO:0005525">
    <property type="term" value="F:GTP binding"/>
    <property type="evidence" value="ECO:0007669"/>
    <property type="project" value="UniProtKB-KW"/>
</dbReference>
<evidence type="ECO:0000313" key="11">
    <source>
        <dbReference type="Proteomes" id="UP001151287"/>
    </source>
</evidence>
<dbReference type="PANTHER" id="PTHR42908:SF6">
    <property type="entry name" value="116 KDA U5 SMALL NUCLEAR RIBONUCLEOPROTEIN COMPONENT"/>
    <property type="match status" value="1"/>
</dbReference>
<dbReference type="FunFam" id="3.40.50.300:FF:000646">
    <property type="entry name" value="U5 small nuclear ribonucleoprotein component"/>
    <property type="match status" value="1"/>
</dbReference>
<dbReference type="InterPro" id="IPR004161">
    <property type="entry name" value="EFTu-like_2"/>
</dbReference>
<dbReference type="Gene3D" id="3.90.1430.10">
    <property type="entry name" value="Yeast translation eEF2 (G' domain)"/>
    <property type="match status" value="1"/>
</dbReference>
<evidence type="ECO:0000256" key="8">
    <source>
        <dbReference type="SAM" id="MobiDB-lite"/>
    </source>
</evidence>
<dbReference type="OrthoDB" id="364892at2759"/>
<dbReference type="Gene3D" id="3.30.70.240">
    <property type="match status" value="1"/>
</dbReference>
<keyword evidence="2" id="KW-0507">mRNA processing</keyword>
<dbReference type="Pfam" id="PF03144">
    <property type="entry name" value="GTP_EFTU_D2"/>
    <property type="match status" value="1"/>
</dbReference>
<feature type="compositionally biased region" description="Low complexity" evidence="8">
    <location>
        <begin position="24"/>
        <end position="48"/>
    </location>
</feature>
<dbReference type="GO" id="GO:0071007">
    <property type="term" value="C:U2-type catalytic step 2 spliceosome"/>
    <property type="evidence" value="ECO:0007669"/>
    <property type="project" value="TreeGrafter"/>
</dbReference>
<dbReference type="Pfam" id="PF00679">
    <property type="entry name" value="EFG_C"/>
    <property type="match status" value="1"/>
</dbReference>
<dbReference type="Proteomes" id="UP001151287">
    <property type="component" value="Unassembled WGS sequence"/>
</dbReference>
<proteinExistence type="predicted"/>
<dbReference type="Gene3D" id="3.30.230.10">
    <property type="match status" value="1"/>
</dbReference>
<dbReference type="PROSITE" id="PS51722">
    <property type="entry name" value="G_TR_2"/>
    <property type="match status" value="1"/>
</dbReference>
<dbReference type="GO" id="GO:0030623">
    <property type="term" value="F:U5 snRNA binding"/>
    <property type="evidence" value="ECO:0007669"/>
    <property type="project" value="TreeGrafter"/>
</dbReference>